<keyword evidence="1" id="KW-0472">Membrane</keyword>
<feature type="transmembrane region" description="Helical" evidence="1">
    <location>
        <begin position="7"/>
        <end position="26"/>
    </location>
</feature>
<dbReference type="AlphaFoldDB" id="A0A3P3VYP5"/>
<protein>
    <submittedName>
        <fullName evidence="2">Uncharacterized protein</fullName>
    </submittedName>
</protein>
<accession>A0A3P3VYP5</accession>
<keyword evidence="1" id="KW-1133">Transmembrane helix</keyword>
<keyword evidence="3" id="KW-1185">Reference proteome</keyword>
<feature type="transmembrane region" description="Helical" evidence="1">
    <location>
        <begin position="38"/>
        <end position="59"/>
    </location>
</feature>
<gene>
    <name evidence="2" type="ORF">EG850_05035</name>
</gene>
<keyword evidence="1" id="KW-0812">Transmembrane</keyword>
<sequence length="78" mass="8625">MRRIGRIALGLAMIAMLFVWLVYRHHEPFNVWATSSTLVGWALQGAAWLSCLGGAYLIATAWSSKPQSTSTDRSSLSR</sequence>
<dbReference type="OrthoDB" id="5148771at2"/>
<dbReference type="RefSeq" id="WP_124970906.1">
    <property type="nucleotide sequence ID" value="NZ_RQVS01000005.1"/>
</dbReference>
<name>A0A3P3VYP5_9MICO</name>
<organism evidence="2 3">
    <name type="scientific">Gulosibacter macacae</name>
    <dbReference type="NCBI Taxonomy" id="2488791"/>
    <lineage>
        <taxon>Bacteria</taxon>
        <taxon>Bacillati</taxon>
        <taxon>Actinomycetota</taxon>
        <taxon>Actinomycetes</taxon>
        <taxon>Micrococcales</taxon>
        <taxon>Microbacteriaceae</taxon>
        <taxon>Gulosibacter</taxon>
    </lineage>
</organism>
<evidence type="ECO:0000256" key="1">
    <source>
        <dbReference type="SAM" id="Phobius"/>
    </source>
</evidence>
<evidence type="ECO:0000313" key="3">
    <source>
        <dbReference type="Proteomes" id="UP000274391"/>
    </source>
</evidence>
<dbReference type="EMBL" id="RQVS01000005">
    <property type="protein sequence ID" value="RRJ87188.1"/>
    <property type="molecule type" value="Genomic_DNA"/>
</dbReference>
<evidence type="ECO:0000313" key="2">
    <source>
        <dbReference type="EMBL" id="RRJ87188.1"/>
    </source>
</evidence>
<reference evidence="2 3" key="1">
    <citation type="submission" date="2018-11" db="EMBL/GenBank/DDBJ databases">
        <title>YIM 102482-1 draft genome.</title>
        <authorList>
            <person name="Li G."/>
            <person name="Jiang Y."/>
        </authorList>
    </citation>
    <scope>NUCLEOTIDE SEQUENCE [LARGE SCALE GENOMIC DNA]</scope>
    <source>
        <strain evidence="2 3">YIM 102482-1</strain>
    </source>
</reference>
<proteinExistence type="predicted"/>
<dbReference type="Proteomes" id="UP000274391">
    <property type="component" value="Unassembled WGS sequence"/>
</dbReference>
<comment type="caution">
    <text evidence="2">The sequence shown here is derived from an EMBL/GenBank/DDBJ whole genome shotgun (WGS) entry which is preliminary data.</text>
</comment>